<evidence type="ECO:0000256" key="3">
    <source>
        <dbReference type="ARBA" id="ARBA00022989"/>
    </source>
</evidence>
<organism evidence="6 7">
    <name type="scientific">Alcanivorax jadensis T9</name>
    <dbReference type="NCBI Taxonomy" id="1177181"/>
    <lineage>
        <taxon>Bacteria</taxon>
        <taxon>Pseudomonadati</taxon>
        <taxon>Pseudomonadota</taxon>
        <taxon>Gammaproteobacteria</taxon>
        <taxon>Oceanospirillales</taxon>
        <taxon>Alcanivoracaceae</taxon>
        <taxon>Alcanivorax</taxon>
    </lineage>
</organism>
<accession>A0ABR4W8U7</accession>
<dbReference type="EMBL" id="ARXU01000018">
    <property type="protein sequence ID" value="KGD59785.1"/>
    <property type="molecule type" value="Genomic_DNA"/>
</dbReference>
<keyword evidence="7" id="KW-1185">Reference proteome</keyword>
<keyword evidence="4 5" id="KW-0472">Membrane</keyword>
<dbReference type="PANTHER" id="PTHR10361">
    <property type="entry name" value="SODIUM-BILE ACID COTRANSPORTER"/>
    <property type="match status" value="1"/>
</dbReference>
<evidence type="ECO:0000256" key="4">
    <source>
        <dbReference type="ARBA" id="ARBA00023136"/>
    </source>
</evidence>
<dbReference type="Proteomes" id="UP000029443">
    <property type="component" value="Unassembled WGS sequence"/>
</dbReference>
<evidence type="ECO:0000313" key="7">
    <source>
        <dbReference type="Proteomes" id="UP000029443"/>
    </source>
</evidence>
<evidence type="ECO:0000256" key="5">
    <source>
        <dbReference type="SAM" id="Phobius"/>
    </source>
</evidence>
<reference evidence="6 7" key="1">
    <citation type="submission" date="2012-09" db="EMBL/GenBank/DDBJ databases">
        <title>Genome Sequence of alkane-degrading Bacterium Alcanivorax jadensis T9.</title>
        <authorList>
            <person name="Lai Q."/>
            <person name="Shao Z."/>
        </authorList>
    </citation>
    <scope>NUCLEOTIDE SEQUENCE [LARGE SCALE GENOMIC DNA]</scope>
    <source>
        <strain evidence="6 7">T9</strain>
    </source>
</reference>
<dbReference type="Gene3D" id="1.20.1530.20">
    <property type="match status" value="1"/>
</dbReference>
<feature type="transmembrane region" description="Helical" evidence="5">
    <location>
        <begin position="121"/>
        <end position="145"/>
    </location>
</feature>
<comment type="caution">
    <text evidence="6">The sequence shown here is derived from an EMBL/GenBank/DDBJ whole genome shotgun (WGS) entry which is preliminary data.</text>
</comment>
<dbReference type="PANTHER" id="PTHR10361:SF28">
    <property type="entry name" value="P3 PROTEIN-RELATED"/>
    <property type="match status" value="1"/>
</dbReference>
<evidence type="ECO:0000313" key="6">
    <source>
        <dbReference type="EMBL" id="KGD59785.1"/>
    </source>
</evidence>
<feature type="transmembrane region" description="Helical" evidence="5">
    <location>
        <begin position="188"/>
        <end position="207"/>
    </location>
</feature>
<feature type="transmembrane region" description="Helical" evidence="5">
    <location>
        <begin position="262"/>
        <end position="285"/>
    </location>
</feature>
<feature type="transmembrane region" description="Helical" evidence="5">
    <location>
        <begin position="37"/>
        <end position="54"/>
    </location>
</feature>
<dbReference type="Pfam" id="PF01758">
    <property type="entry name" value="SBF"/>
    <property type="match status" value="1"/>
</dbReference>
<evidence type="ECO:0000256" key="1">
    <source>
        <dbReference type="ARBA" id="ARBA00004141"/>
    </source>
</evidence>
<protein>
    <submittedName>
        <fullName evidence="6">Na+ symporter family protein</fullName>
    </submittedName>
</protein>
<gene>
    <name evidence="6" type="ORF">T9A_03167</name>
</gene>
<keyword evidence="2 5" id="KW-0812">Transmembrane</keyword>
<dbReference type="RefSeq" id="WP_035250461.1">
    <property type="nucleotide sequence ID" value="NZ_ARXU01000018.1"/>
</dbReference>
<feature type="transmembrane region" description="Helical" evidence="5">
    <location>
        <begin position="66"/>
        <end position="86"/>
    </location>
</feature>
<sequence length="311" mass="33150">MLNRMTQLFPLWALLFSLLAYWQPALLVGGKDAIVPLLMLIMFGMGLSLTWEDFQRVLRQPGIIGLGLLLQYSLMPLLAFAIGIALQLPQELLVGLVLVGACPGGTASNVIAYLARADVALSVAITFASTLVAVVATPLLTWVYLGERIPVPIDGMLISLLQIVLLPVTVGCFLNTRFARQLAPLRDVFPLVSVAAIVVVIGIIVALNQGRIAQAGMAIFIAVVAHNGLGLASGYGIARLLRLDKKRARTLAIEVGMQNSGLGVALAVKHFSAMAALPGALFSIWHNFSGSFLATIWQHDTSGSNICSDNE</sequence>
<name>A0ABR4W8U7_9GAMM</name>
<keyword evidence="3 5" id="KW-1133">Transmembrane helix</keyword>
<comment type="subcellular location">
    <subcellularLocation>
        <location evidence="1">Membrane</location>
        <topology evidence="1">Multi-pass membrane protein</topology>
    </subcellularLocation>
</comment>
<evidence type="ECO:0000256" key="2">
    <source>
        <dbReference type="ARBA" id="ARBA00022692"/>
    </source>
</evidence>
<feature type="transmembrane region" description="Helical" evidence="5">
    <location>
        <begin position="219"/>
        <end position="241"/>
    </location>
</feature>
<feature type="transmembrane region" description="Helical" evidence="5">
    <location>
        <begin position="157"/>
        <end position="176"/>
    </location>
</feature>
<dbReference type="InterPro" id="IPR004710">
    <property type="entry name" value="Bilac:Na_transpt"/>
</dbReference>
<dbReference type="InterPro" id="IPR038770">
    <property type="entry name" value="Na+/solute_symporter_sf"/>
</dbReference>
<feature type="transmembrane region" description="Helical" evidence="5">
    <location>
        <begin position="92"/>
        <end position="114"/>
    </location>
</feature>
<dbReference type="InterPro" id="IPR002657">
    <property type="entry name" value="BilAc:Na_symport/Acr3"/>
</dbReference>
<proteinExistence type="predicted"/>